<feature type="compositionally biased region" description="Polar residues" evidence="1">
    <location>
        <begin position="77"/>
        <end position="88"/>
    </location>
</feature>
<gene>
    <name evidence="2" type="primary">Necator_chrI.g4184</name>
    <name evidence="2" type="ORF">RB195_008055</name>
</gene>
<protein>
    <submittedName>
        <fullName evidence="2">Uncharacterized protein</fullName>
    </submittedName>
</protein>
<dbReference type="Proteomes" id="UP001303046">
    <property type="component" value="Unassembled WGS sequence"/>
</dbReference>
<evidence type="ECO:0000313" key="2">
    <source>
        <dbReference type="EMBL" id="KAK6731975.1"/>
    </source>
</evidence>
<comment type="caution">
    <text evidence="2">The sequence shown here is derived from an EMBL/GenBank/DDBJ whole genome shotgun (WGS) entry which is preliminary data.</text>
</comment>
<feature type="region of interest" description="Disordered" evidence="1">
    <location>
        <begin position="76"/>
        <end position="119"/>
    </location>
</feature>
<evidence type="ECO:0000313" key="3">
    <source>
        <dbReference type="Proteomes" id="UP001303046"/>
    </source>
</evidence>
<dbReference type="EMBL" id="JAVFWL010000001">
    <property type="protein sequence ID" value="KAK6731975.1"/>
    <property type="molecule type" value="Genomic_DNA"/>
</dbReference>
<proteinExistence type="predicted"/>
<organism evidence="2 3">
    <name type="scientific">Necator americanus</name>
    <name type="common">Human hookworm</name>
    <dbReference type="NCBI Taxonomy" id="51031"/>
    <lineage>
        <taxon>Eukaryota</taxon>
        <taxon>Metazoa</taxon>
        <taxon>Ecdysozoa</taxon>
        <taxon>Nematoda</taxon>
        <taxon>Chromadorea</taxon>
        <taxon>Rhabditida</taxon>
        <taxon>Rhabditina</taxon>
        <taxon>Rhabditomorpha</taxon>
        <taxon>Strongyloidea</taxon>
        <taxon>Ancylostomatidae</taxon>
        <taxon>Bunostominae</taxon>
        <taxon>Necator</taxon>
    </lineage>
</organism>
<evidence type="ECO:0000256" key="1">
    <source>
        <dbReference type="SAM" id="MobiDB-lite"/>
    </source>
</evidence>
<name>A0ABR1C2J0_NECAM</name>
<accession>A0ABR1C2J0</accession>
<keyword evidence="3" id="KW-1185">Reference proteome</keyword>
<reference evidence="2 3" key="1">
    <citation type="submission" date="2023-08" db="EMBL/GenBank/DDBJ databases">
        <title>A Necator americanus chromosomal reference genome.</title>
        <authorList>
            <person name="Ilik V."/>
            <person name="Petrzelkova K.J."/>
            <person name="Pardy F."/>
            <person name="Fuh T."/>
            <person name="Niatou-Singa F.S."/>
            <person name="Gouil Q."/>
            <person name="Baker L."/>
            <person name="Ritchie M.E."/>
            <person name="Jex A.R."/>
            <person name="Gazzola D."/>
            <person name="Li H."/>
            <person name="Toshio Fujiwara R."/>
            <person name="Zhan B."/>
            <person name="Aroian R.V."/>
            <person name="Pafco B."/>
            <person name="Schwarz E.M."/>
        </authorList>
    </citation>
    <scope>NUCLEOTIDE SEQUENCE [LARGE SCALE GENOMIC DNA]</scope>
    <source>
        <strain evidence="2 3">Aroian</strain>
        <tissue evidence="2">Whole animal</tissue>
    </source>
</reference>
<sequence length="183" mass="20415">MKVFGHLAHFFSSSPTPTLDDDGGIAFEARARRSRRAVGNFKASPQGRRGSLALSLSFALSNHTLSARTLRDGLRQPSFSRNPITTKVSAPPVPNRLHTSFHKSPGSKSSTNKHTPRPASRISSQVLSFIYGRLAVVRSRFFFSFVLFFFQRKNTSRPGCYPSYLFNVYLFYSAVNANVFECA</sequence>